<comment type="caution">
    <text evidence="1">The sequence shown here is derived from an EMBL/GenBank/DDBJ whole genome shotgun (WGS) entry which is preliminary data.</text>
</comment>
<evidence type="ECO:0000313" key="2">
    <source>
        <dbReference type="Proteomes" id="UP000760494"/>
    </source>
</evidence>
<sequence length="314" mass="35075">MSFRLSSSISCIGVLGLGIIQACMVRGPNKQLKIGGVVIDSAESVFLNKFDLHSRLRGCKFSLLWQRLVHSFHTIVPILGFGLQKLVNKSSPLISPVAMLAVRIIFVPFLNGSKTATNILRCDGLDSSFIRSRSIKRLPGITCRSYSDWTVKVQQQASRDTWTDTVVTTGSAQYLDRFCTKCDETYESFHQIPSCVLPRGCIDMQMNVGSPPLRGGLLSASINSIARSLSSIDERSLFLGRTGRMNKSLMVLFMGFEMASSTNSWRYHFKGKCPWCLKSRPSMAKICGIKSILGRWRVRYVLDYAVPEYHPQIA</sequence>
<dbReference type="EMBL" id="CABFJX010000405">
    <property type="protein sequence ID" value="VTT80861.1"/>
    <property type="molecule type" value="Genomic_DNA"/>
</dbReference>
<evidence type="ECO:0000313" key="1">
    <source>
        <dbReference type="EMBL" id="VTT80861.1"/>
    </source>
</evidence>
<proteinExistence type="predicted"/>
<reference evidence="1" key="1">
    <citation type="submission" date="2019-05" db="EMBL/GenBank/DDBJ databases">
        <authorList>
            <person name="Piombo E."/>
        </authorList>
    </citation>
    <scope>NUCLEOTIDE SEQUENCE</scope>
    <source>
        <strain evidence="1">C2S</strain>
    </source>
</reference>
<protein>
    <submittedName>
        <fullName evidence="1">Uncharacterized protein</fullName>
    </submittedName>
</protein>
<accession>A0A5Q3EZ44</accession>
<dbReference type="Proteomes" id="UP000760494">
    <property type="component" value="Unassembled WGS sequence"/>
</dbReference>
<dbReference type="AlphaFoldDB" id="A0A5Q3EZ44"/>
<name>A0A5Q3EZ44_FUSFU</name>
<organism evidence="1 2">
    <name type="scientific">Fusarium fujikuroi</name>
    <name type="common">Bakanae and foot rot disease fungus</name>
    <name type="synonym">Gibberella fujikuroi</name>
    <dbReference type="NCBI Taxonomy" id="5127"/>
    <lineage>
        <taxon>Eukaryota</taxon>
        <taxon>Fungi</taxon>
        <taxon>Dikarya</taxon>
        <taxon>Ascomycota</taxon>
        <taxon>Pezizomycotina</taxon>
        <taxon>Sordariomycetes</taxon>
        <taxon>Hypocreomycetidae</taxon>
        <taxon>Hypocreales</taxon>
        <taxon>Nectriaceae</taxon>
        <taxon>Fusarium</taxon>
        <taxon>Fusarium fujikuroi species complex</taxon>
    </lineage>
</organism>
<gene>
    <name evidence="1" type="ORF">C2S_11986</name>
</gene>
<dbReference type="PROSITE" id="PS51257">
    <property type="entry name" value="PROKAR_LIPOPROTEIN"/>
    <property type="match status" value="1"/>
</dbReference>